<dbReference type="NCBIfam" id="NF001380">
    <property type="entry name" value="PRK00279.1-2"/>
    <property type="match status" value="1"/>
</dbReference>
<dbReference type="EC" id="2.7.4.3" evidence="5 7"/>
<dbReference type="InterPro" id="IPR000850">
    <property type="entry name" value="Adenylat/UMP-CMP_kin"/>
</dbReference>
<dbReference type="HAMAP" id="MF_00235">
    <property type="entry name" value="Adenylate_kinase_Adk"/>
    <property type="match status" value="1"/>
</dbReference>
<evidence type="ECO:0000256" key="3">
    <source>
        <dbReference type="ARBA" id="ARBA00022741"/>
    </source>
</evidence>
<dbReference type="PANTHER" id="PTHR23359">
    <property type="entry name" value="NUCLEOTIDE KINASE"/>
    <property type="match status" value="1"/>
</dbReference>
<evidence type="ECO:0000256" key="2">
    <source>
        <dbReference type="ARBA" id="ARBA00022727"/>
    </source>
</evidence>
<dbReference type="PROSITE" id="PS00113">
    <property type="entry name" value="ADENYLATE_KINASE"/>
    <property type="match status" value="1"/>
</dbReference>
<dbReference type="PRINTS" id="PR00094">
    <property type="entry name" value="ADENYLTKNASE"/>
</dbReference>
<feature type="binding site" evidence="5">
    <location>
        <position position="36"/>
    </location>
    <ligand>
        <name>AMP</name>
        <dbReference type="ChEBI" id="CHEBI:456215"/>
    </ligand>
</feature>
<organism evidence="9 10">
    <name type="scientific">Terasakiella brassicae</name>
    <dbReference type="NCBI Taxonomy" id="1634917"/>
    <lineage>
        <taxon>Bacteria</taxon>
        <taxon>Pseudomonadati</taxon>
        <taxon>Pseudomonadota</taxon>
        <taxon>Alphaproteobacteria</taxon>
        <taxon>Rhodospirillales</taxon>
        <taxon>Terasakiellaceae</taxon>
        <taxon>Terasakiella</taxon>
    </lineage>
</organism>
<dbReference type="InterPro" id="IPR007862">
    <property type="entry name" value="Adenylate_kinase_lid-dom"/>
</dbReference>
<dbReference type="CDD" id="cd01428">
    <property type="entry name" value="ADK"/>
    <property type="match status" value="1"/>
</dbReference>
<gene>
    <name evidence="5 9" type="primary">adk</name>
    <name evidence="9" type="ORF">GCM10011332_30360</name>
</gene>
<dbReference type="Pfam" id="PF00406">
    <property type="entry name" value="ADK"/>
    <property type="match status" value="1"/>
</dbReference>
<comment type="pathway">
    <text evidence="5">Purine metabolism; AMP biosynthesis via salvage pathway; AMP from ADP: step 1/1.</text>
</comment>
<evidence type="ECO:0000256" key="7">
    <source>
        <dbReference type="RuleBase" id="RU003331"/>
    </source>
</evidence>
<dbReference type="Pfam" id="PF05191">
    <property type="entry name" value="ADK_lid"/>
    <property type="match status" value="1"/>
</dbReference>
<evidence type="ECO:0000256" key="4">
    <source>
        <dbReference type="ARBA" id="ARBA00022777"/>
    </source>
</evidence>
<dbReference type="InterPro" id="IPR033690">
    <property type="entry name" value="Adenylat_kinase_CS"/>
</dbReference>
<dbReference type="GO" id="GO:0004017">
    <property type="term" value="F:AMP kinase activity"/>
    <property type="evidence" value="ECO:0007669"/>
    <property type="project" value="UniProtKB-UniRule"/>
</dbReference>
<evidence type="ECO:0000256" key="5">
    <source>
        <dbReference type="HAMAP-Rule" id="MF_00235"/>
    </source>
</evidence>
<comment type="domain">
    <text evidence="5">Consists of three domains, a large central CORE domain and two small peripheral domains, NMPbind and LID, which undergo movements during catalysis. The LID domain closes over the site of phosphoryl transfer upon ATP binding. Assembling and dissambling the active center during each catalytic cycle provides an effective means to prevent ATP hydrolysis. Some bacteria have evolved a zinc-coordinating structure that stabilizes the LID domain.</text>
</comment>
<dbReference type="SUPFAM" id="SSF52540">
    <property type="entry name" value="P-loop containing nucleoside triphosphate hydrolases"/>
    <property type="match status" value="1"/>
</dbReference>
<keyword evidence="5" id="KW-0479">Metal-binding</keyword>
<reference evidence="9" key="2">
    <citation type="submission" date="2020-09" db="EMBL/GenBank/DDBJ databases">
        <authorList>
            <person name="Sun Q."/>
            <person name="Zhou Y."/>
        </authorList>
    </citation>
    <scope>NUCLEOTIDE SEQUENCE</scope>
    <source>
        <strain evidence="9">CGMCC 1.15254</strain>
    </source>
</reference>
<dbReference type="InterPro" id="IPR027417">
    <property type="entry name" value="P-loop_NTPase"/>
</dbReference>
<evidence type="ECO:0000259" key="8">
    <source>
        <dbReference type="Pfam" id="PF05191"/>
    </source>
</evidence>
<evidence type="ECO:0000256" key="6">
    <source>
        <dbReference type="RuleBase" id="RU003330"/>
    </source>
</evidence>
<proteinExistence type="inferred from homology"/>
<keyword evidence="3 5" id="KW-0547">Nucleotide-binding</keyword>
<dbReference type="Proteomes" id="UP000632498">
    <property type="component" value="Unassembled WGS sequence"/>
</dbReference>
<dbReference type="NCBIfam" id="NF011105">
    <property type="entry name" value="PRK14532.1"/>
    <property type="match status" value="1"/>
</dbReference>
<evidence type="ECO:0000256" key="1">
    <source>
        <dbReference type="ARBA" id="ARBA00022679"/>
    </source>
</evidence>
<keyword evidence="5" id="KW-0862">Zinc</keyword>
<feature type="binding site" evidence="5">
    <location>
        <begin position="57"/>
        <end position="59"/>
    </location>
    <ligand>
        <name>AMP</name>
        <dbReference type="ChEBI" id="CHEBI:456215"/>
    </ligand>
</feature>
<dbReference type="NCBIfam" id="NF011100">
    <property type="entry name" value="PRK14527.1"/>
    <property type="match status" value="1"/>
</dbReference>
<comment type="subunit">
    <text evidence="5 7">Monomer.</text>
</comment>
<dbReference type="EMBL" id="BMHV01000031">
    <property type="protein sequence ID" value="GGF74200.1"/>
    <property type="molecule type" value="Genomic_DNA"/>
</dbReference>
<feature type="binding site" evidence="5">
    <location>
        <position position="92"/>
    </location>
    <ligand>
        <name>AMP</name>
        <dbReference type="ChEBI" id="CHEBI:456215"/>
    </ligand>
</feature>
<comment type="subcellular location">
    <subcellularLocation>
        <location evidence="5 7">Cytoplasm</location>
    </subcellularLocation>
</comment>
<keyword evidence="4 5" id="KW-0418">Kinase</keyword>
<feature type="binding site" evidence="5">
    <location>
        <position position="161"/>
    </location>
    <ligand>
        <name>AMP</name>
        <dbReference type="ChEBI" id="CHEBI:456215"/>
    </ligand>
</feature>
<keyword evidence="5 7" id="KW-0067">ATP-binding</keyword>
<dbReference type="InterPro" id="IPR006259">
    <property type="entry name" value="Adenyl_kin_sub"/>
</dbReference>
<feature type="binding site" evidence="5">
    <location>
        <begin position="85"/>
        <end position="88"/>
    </location>
    <ligand>
        <name>AMP</name>
        <dbReference type="ChEBI" id="CHEBI:456215"/>
    </ligand>
</feature>
<feature type="binding site" evidence="5">
    <location>
        <position position="153"/>
    </location>
    <ligand>
        <name>Zn(2+)</name>
        <dbReference type="ChEBI" id="CHEBI:29105"/>
        <note>structural</note>
    </ligand>
</feature>
<feature type="binding site" evidence="5">
    <location>
        <begin position="10"/>
        <end position="15"/>
    </location>
    <ligand>
        <name>ATP</name>
        <dbReference type="ChEBI" id="CHEBI:30616"/>
    </ligand>
</feature>
<dbReference type="AlphaFoldDB" id="A0A917C8U8"/>
<feature type="binding site" evidence="5">
    <location>
        <position position="133"/>
    </location>
    <ligand>
        <name>Zn(2+)</name>
        <dbReference type="ChEBI" id="CHEBI:29105"/>
        <note>structural</note>
    </ligand>
</feature>
<dbReference type="GO" id="GO:0005524">
    <property type="term" value="F:ATP binding"/>
    <property type="evidence" value="ECO:0007669"/>
    <property type="project" value="UniProtKB-UniRule"/>
</dbReference>
<dbReference type="NCBIfam" id="NF001381">
    <property type="entry name" value="PRK00279.1-3"/>
    <property type="match status" value="1"/>
</dbReference>
<reference evidence="9" key="1">
    <citation type="journal article" date="2014" name="Int. J. Syst. Evol. Microbiol.">
        <title>Complete genome sequence of Corynebacterium casei LMG S-19264T (=DSM 44701T), isolated from a smear-ripened cheese.</title>
        <authorList>
            <consortium name="US DOE Joint Genome Institute (JGI-PGF)"/>
            <person name="Walter F."/>
            <person name="Albersmeier A."/>
            <person name="Kalinowski J."/>
            <person name="Ruckert C."/>
        </authorList>
    </citation>
    <scope>NUCLEOTIDE SEQUENCE</scope>
    <source>
        <strain evidence="9">CGMCC 1.15254</strain>
    </source>
</reference>
<keyword evidence="5" id="KW-0963">Cytoplasm</keyword>
<comment type="caution">
    <text evidence="5">Lacks conserved residue(s) required for the propagation of feature annotation.</text>
</comment>
<dbReference type="GO" id="GO:0008270">
    <property type="term" value="F:zinc ion binding"/>
    <property type="evidence" value="ECO:0007669"/>
    <property type="project" value="UniProtKB-UniRule"/>
</dbReference>
<comment type="similarity">
    <text evidence="5 6">Belongs to the adenylate kinase family.</text>
</comment>
<dbReference type="GO" id="GO:0005737">
    <property type="term" value="C:cytoplasm"/>
    <property type="evidence" value="ECO:0007669"/>
    <property type="project" value="UniProtKB-SubCell"/>
</dbReference>
<comment type="caution">
    <text evidence="9">The sequence shown here is derived from an EMBL/GenBank/DDBJ whole genome shotgun (WGS) entry which is preliminary data.</text>
</comment>
<feature type="binding site" evidence="5">
    <location>
        <position position="31"/>
    </location>
    <ligand>
        <name>AMP</name>
        <dbReference type="ChEBI" id="CHEBI:456215"/>
    </ligand>
</feature>
<keyword evidence="2 5" id="KW-0545">Nucleotide biosynthesis</keyword>
<feature type="binding site" evidence="5">
    <location>
        <position position="130"/>
    </location>
    <ligand>
        <name>Zn(2+)</name>
        <dbReference type="ChEBI" id="CHEBI:29105"/>
        <note>structural</note>
    </ligand>
</feature>
<dbReference type="FunFam" id="3.40.50.300:FF:000106">
    <property type="entry name" value="Adenylate kinase mitochondrial"/>
    <property type="match status" value="1"/>
</dbReference>
<feature type="binding site" evidence="5">
    <location>
        <position position="150"/>
    </location>
    <ligand>
        <name>Zn(2+)</name>
        <dbReference type="ChEBI" id="CHEBI:29105"/>
        <note>structural</note>
    </ligand>
</feature>
<sequence>MKLILLGAPGAGKGTQAKRLEEAYGIVQLSTGDMLRAEVASGSEIGQELKAVMEAGNLVTDELIISMISSRVEQDDCQKGYILDGFPRTTAQAEALDAMLAEKGQKLDDVIEMVVDEDALVERITGRYTCAKCGQGYHDSFQKPKAEGVCDKCDGTEFTRRADDNEETVRSRLESYRKQTAPIASHYEAKGMLKKVDGMADIDEVTAQLKAILG</sequence>
<keyword evidence="10" id="KW-1185">Reference proteome</keyword>
<feature type="binding site" evidence="5">
    <location>
        <position position="200"/>
    </location>
    <ligand>
        <name>ATP</name>
        <dbReference type="ChEBI" id="CHEBI:30616"/>
    </ligand>
</feature>
<feature type="domain" description="Adenylate kinase active site lid" evidence="8">
    <location>
        <begin position="127"/>
        <end position="163"/>
    </location>
</feature>
<comment type="catalytic activity">
    <reaction evidence="5 7">
        <text>AMP + ATP = 2 ADP</text>
        <dbReference type="Rhea" id="RHEA:12973"/>
        <dbReference type="ChEBI" id="CHEBI:30616"/>
        <dbReference type="ChEBI" id="CHEBI:456215"/>
        <dbReference type="ChEBI" id="CHEBI:456216"/>
        <dbReference type="EC" id="2.7.4.3"/>
    </reaction>
</comment>
<accession>A0A917C8U8</accession>
<evidence type="ECO:0000313" key="9">
    <source>
        <dbReference type="EMBL" id="GGF74200.1"/>
    </source>
</evidence>
<feature type="binding site" evidence="5">
    <location>
        <position position="172"/>
    </location>
    <ligand>
        <name>AMP</name>
        <dbReference type="ChEBI" id="CHEBI:456215"/>
    </ligand>
</feature>
<protein>
    <recommendedName>
        <fullName evidence="5 7">Adenylate kinase</fullName>
        <shortName evidence="5">AK</shortName>
        <ecNumber evidence="5 7">2.7.4.3</ecNumber>
    </recommendedName>
    <alternativeName>
        <fullName evidence="5">ATP-AMP transphosphorylase</fullName>
    </alternativeName>
    <alternativeName>
        <fullName evidence="5">ATP:AMP phosphotransferase</fullName>
    </alternativeName>
    <alternativeName>
        <fullName evidence="5">Adenylate monophosphate kinase</fullName>
    </alternativeName>
</protein>
<feature type="binding site" evidence="5">
    <location>
        <position position="127"/>
    </location>
    <ligand>
        <name>ATP</name>
        <dbReference type="ChEBI" id="CHEBI:30616"/>
    </ligand>
</feature>
<feature type="region of interest" description="NMP" evidence="5">
    <location>
        <begin position="30"/>
        <end position="59"/>
    </location>
</feature>
<dbReference type="Gene3D" id="3.40.50.300">
    <property type="entry name" value="P-loop containing nucleotide triphosphate hydrolases"/>
    <property type="match status" value="1"/>
</dbReference>
<dbReference type="NCBIfam" id="TIGR01351">
    <property type="entry name" value="adk"/>
    <property type="match status" value="1"/>
</dbReference>
<comment type="function">
    <text evidence="5">Catalyzes the reversible transfer of the terminal phosphate group between ATP and AMP. Plays an important role in cellular energy homeostasis and in adenine nucleotide metabolism.</text>
</comment>
<dbReference type="GO" id="GO:0044209">
    <property type="term" value="P:AMP salvage"/>
    <property type="evidence" value="ECO:0007669"/>
    <property type="project" value="UniProtKB-UniRule"/>
</dbReference>
<dbReference type="RefSeq" id="WP_188666781.1">
    <property type="nucleotide sequence ID" value="NZ_BMHV01000031.1"/>
</dbReference>
<keyword evidence="1 5" id="KW-0808">Transferase</keyword>
<evidence type="ECO:0000313" key="10">
    <source>
        <dbReference type="Proteomes" id="UP000632498"/>
    </source>
</evidence>
<name>A0A917C8U8_9PROT</name>